<dbReference type="NCBIfam" id="NF011071">
    <property type="entry name" value="PRK14501.1"/>
    <property type="match status" value="1"/>
</dbReference>
<dbReference type="SUPFAM" id="SSF56784">
    <property type="entry name" value="HAD-like"/>
    <property type="match status" value="1"/>
</dbReference>
<reference evidence="4" key="1">
    <citation type="journal article" date="2019" name="Int. J. Syst. Evol. Microbiol.">
        <title>The Global Catalogue of Microorganisms (GCM) 10K type strain sequencing project: providing services to taxonomists for standard genome sequencing and annotation.</title>
        <authorList>
            <consortium name="The Broad Institute Genomics Platform"/>
            <consortium name="The Broad Institute Genome Sequencing Center for Infectious Disease"/>
            <person name="Wu L."/>
            <person name="Ma J."/>
        </authorList>
    </citation>
    <scope>NUCLEOTIDE SEQUENCE [LARGE SCALE GENOMIC DNA]</scope>
    <source>
        <strain evidence="4">KCTC 42217</strain>
    </source>
</reference>
<comment type="caution">
    <text evidence="3">The sequence shown here is derived from an EMBL/GenBank/DDBJ whole genome shotgun (WGS) entry which is preliminary data.</text>
</comment>
<evidence type="ECO:0000313" key="4">
    <source>
        <dbReference type="Proteomes" id="UP001597387"/>
    </source>
</evidence>
<dbReference type="Gene3D" id="3.40.50.1000">
    <property type="entry name" value="HAD superfamily/HAD-like"/>
    <property type="match status" value="1"/>
</dbReference>
<dbReference type="InterPro" id="IPR006379">
    <property type="entry name" value="HAD-SF_hydro_IIB"/>
</dbReference>
<protein>
    <submittedName>
        <fullName evidence="3">Bifunctional alpha,alpha-trehalose-phosphate synthase (UDP-forming)/trehalose-phosphatase</fullName>
    </submittedName>
</protein>
<dbReference type="Gene3D" id="3.40.50.2000">
    <property type="entry name" value="Glycogen Phosphorylase B"/>
    <property type="match status" value="2"/>
</dbReference>
<gene>
    <name evidence="3" type="ORF">ACFSJU_07145</name>
</gene>
<evidence type="ECO:0000256" key="2">
    <source>
        <dbReference type="ARBA" id="ARBA00008799"/>
    </source>
</evidence>
<sequence length="730" mass="84642">MGKTIIISNRLPVKIYKNNGEFELKQSEGGLATGLGAIYRQADNIWIGWPGMEVHTNESKEEIAKRLAEINLRPVFLTQEDINCYYEGFSNEVMWPICHYHPTYAKFDPAYWQSYQEVNAKFRDAVLQIVEPDDIIWIHDYQLLLLPGLIRAVHPDITIGFFQHIPFPSSEIFRLIPWRIEILENMLGADLIGFHTFDDARHFISSITRLLPVHSVSNVITYNDRPVVVESFPMGIDDKKFESMPGEQSVVDQINELKQSFDGFKMVLSIDRLDYSKGILQRLEAFDLLFQQHPEYIGETILYMIVVPSRDTVPRYKELRDEIDKVVGNINSRYRTLNWSPVHYYYRSVTPDLLSALYSMAEVCLVTPMRDGMNLVSKEYVASRTNNTGVLILSEMAGAAKELIDAIIVNPNNTHEICQAIIQALNMSREEQQQRMKKLRSVVSKFNIRHWVKIYMDRLNEVKHLQESMKAKHLIRDSRAILEQEYLKARKRIIFLDYDGTLVGFQPEIEMAFPDEDLYEILKQLASDSSNHVVIISGRKHENLEEWFSQLPIDIIAEHGAWTKNQNEQWIQLPGLYDHWKQDVAQVLERYVDRTPGSFIEEKSFSLVFHYRKVEEGLGDLRAGELVNDLRFITADMGLQILPGNKVIEIKNIEVNKGKVALRWLEDKEYDFIMAMGDDHTDEDIFKAVPSEAFTIKIGGNISAARFYLRDFREVRRLLRTLTFISSETT</sequence>
<dbReference type="InterPro" id="IPR003337">
    <property type="entry name" value="Trehalose_PPase"/>
</dbReference>
<dbReference type="Pfam" id="PF02358">
    <property type="entry name" value="Trehalose_PPase"/>
    <property type="match status" value="1"/>
</dbReference>
<organism evidence="3 4">
    <name type="scientific">Paradesertivirga mongoliensis</name>
    <dbReference type="NCBI Taxonomy" id="2100740"/>
    <lineage>
        <taxon>Bacteria</taxon>
        <taxon>Pseudomonadati</taxon>
        <taxon>Bacteroidota</taxon>
        <taxon>Sphingobacteriia</taxon>
        <taxon>Sphingobacteriales</taxon>
        <taxon>Sphingobacteriaceae</taxon>
        <taxon>Paradesertivirga</taxon>
    </lineage>
</organism>
<evidence type="ECO:0000256" key="1">
    <source>
        <dbReference type="ARBA" id="ARBA00006330"/>
    </source>
</evidence>
<dbReference type="InterPro" id="IPR001830">
    <property type="entry name" value="Glyco_trans_20"/>
</dbReference>
<keyword evidence="4" id="KW-1185">Reference proteome</keyword>
<dbReference type="InterPro" id="IPR023214">
    <property type="entry name" value="HAD_sf"/>
</dbReference>
<proteinExistence type="inferred from homology"/>
<evidence type="ECO:0000313" key="3">
    <source>
        <dbReference type="EMBL" id="MFD2162164.1"/>
    </source>
</evidence>
<dbReference type="InterPro" id="IPR036412">
    <property type="entry name" value="HAD-like_sf"/>
</dbReference>
<name>A0ABW4ZJX3_9SPHI</name>
<dbReference type="NCBIfam" id="TIGR01484">
    <property type="entry name" value="HAD-SF-IIB"/>
    <property type="match status" value="1"/>
</dbReference>
<dbReference type="NCBIfam" id="TIGR00685">
    <property type="entry name" value="T6PP"/>
    <property type="match status" value="1"/>
</dbReference>
<accession>A0ABW4ZJX3</accession>
<dbReference type="PANTHER" id="PTHR10788">
    <property type="entry name" value="TREHALOSE-6-PHOSPHATE SYNTHASE"/>
    <property type="match status" value="1"/>
</dbReference>
<dbReference type="Gene3D" id="3.30.70.1020">
    <property type="entry name" value="Trehalose-6-phosphate phosphatase related protein, domain 2"/>
    <property type="match status" value="1"/>
</dbReference>
<dbReference type="CDD" id="cd03788">
    <property type="entry name" value="GT20_TPS"/>
    <property type="match status" value="1"/>
</dbReference>
<dbReference type="SUPFAM" id="SSF53756">
    <property type="entry name" value="UDP-Glycosyltransferase/glycogen phosphorylase"/>
    <property type="match status" value="1"/>
</dbReference>
<dbReference type="PANTHER" id="PTHR10788:SF106">
    <property type="entry name" value="BCDNA.GH08860"/>
    <property type="match status" value="1"/>
</dbReference>
<dbReference type="Proteomes" id="UP001597387">
    <property type="component" value="Unassembled WGS sequence"/>
</dbReference>
<dbReference type="Pfam" id="PF00982">
    <property type="entry name" value="Glyco_transf_20"/>
    <property type="match status" value="1"/>
</dbReference>
<comment type="similarity">
    <text evidence="1">In the C-terminal section; belongs to the trehalose phosphatase family.</text>
</comment>
<dbReference type="CDD" id="cd01627">
    <property type="entry name" value="HAD_TPP"/>
    <property type="match status" value="1"/>
</dbReference>
<comment type="similarity">
    <text evidence="2">Belongs to the glycosyltransferase 20 family.</text>
</comment>
<dbReference type="RefSeq" id="WP_255897771.1">
    <property type="nucleotide sequence ID" value="NZ_JAFMZO010000001.1"/>
</dbReference>
<dbReference type="EMBL" id="JBHUHZ010000001">
    <property type="protein sequence ID" value="MFD2162164.1"/>
    <property type="molecule type" value="Genomic_DNA"/>
</dbReference>